<feature type="transmembrane region" description="Helical" evidence="10">
    <location>
        <begin position="973"/>
        <end position="996"/>
    </location>
</feature>
<feature type="signal peptide" evidence="11">
    <location>
        <begin position="1"/>
        <end position="20"/>
    </location>
</feature>
<feature type="domain" description="Glycoside hydrolase family 20 catalytic" evidence="12">
    <location>
        <begin position="553"/>
        <end position="892"/>
    </location>
</feature>
<dbReference type="Gene3D" id="3.20.20.80">
    <property type="entry name" value="Glycosidases"/>
    <property type="match status" value="1"/>
</dbReference>
<name>A0ABD0JU48_9CAEN</name>
<evidence type="ECO:0000256" key="4">
    <source>
        <dbReference type="ARBA" id="ARBA00022729"/>
    </source>
</evidence>
<comment type="caution">
    <text evidence="14">The sequence shown here is derived from an EMBL/GenBank/DDBJ whole genome shotgun (WGS) entry which is preliminary data.</text>
</comment>
<evidence type="ECO:0000313" key="15">
    <source>
        <dbReference type="Proteomes" id="UP001519460"/>
    </source>
</evidence>
<evidence type="ECO:0000256" key="9">
    <source>
        <dbReference type="SAM" id="MobiDB-lite"/>
    </source>
</evidence>
<keyword evidence="5" id="KW-0378">Hydrolase</keyword>
<sequence length="1048" mass="118646">MRVQPVVCLLLATLWTSAQGQIRRKTGDDLLPADNREPAHLPYGVVPPGAGAANSRDRPPSQVDSLRQRLQQQVPEQQQQQLVLDHSKNGPAQRVQMKSGPHSQKDQRADIEPPSQPLDQQLGSAGRREGAGAVNQGVGGDNQGAGASNVDGSFRAGLPRHKGQQQHMDSIMKKRAEEQRVFRQQEELRQQQQARVRQQQDAIRQKTEEEQQKNNQLLFQQQRQQNPAGALNDNNNNNGVNANGANVGDNRNVRGSADNQDVNRFDQVPPKRQGTNFPVPTKLVVPTPRPPVPPRDSADMVVNQQAVGGAGSLNPAMSDEFRRGIIKKVQGPEESNQNQQPFQQSQQEHAFPPEQPVREVGGMDISWDWDDFSITFQNYGAAEMKVRRAPHATTGEPWPLPQYYTKKNTILTVDPNFQFVVAANRTCDIIKKAIERYKARIVNDAMEDMYDNLQNAEGSNVEEPHAKYDTPLYTGAPTIRKFSVKIRKPCTKIPNLQSDESYDLVVKKSAAYLWANEVWGLLRGLETLSQIIWKGPDGKLYVKESIISDYPRFAHRGILLDSSRHFIFKDVIFDMMDAMEMNKMNVLHWHIVDDQSFPYASAVFPELSRKGAYHPTFVYSLQDIAEIIEYGRMRGIRILPEFDSPGHTYSWGLSRPDLLTQCFSGHSQVHGYLGPIDPVRNSTYKFLKTLFDEILHVFKDDFMHLGGDEVPLGCWQSNPAVKKFGDKLSAQHGMDVQDDSQAYFGQASPSIRLVYEYYVNRLMKDIKDLGKKRANDIKFIMWQEVMNNDLKLPNDTLIQVWMGDMADVSRAISLGYNVLYSTCWYLDHIEYGVKWPKYYQCDPVDGTYGYNIDENKVKGGEACLWSEYIDNENLIQVTWPRASAVAERLWSSKDTRDLDLAGKRLSEHRCRMLRRGLAVGQISGPDYCQKRGVNRRRGCSGCQGNDNDNHASAREVAPPYVPPPVGKSTDCSWLVQFGGNVTVLAIVAVIALFLLVSLTRNHGKLYQLRQCRHRTILIVFLGVLLIYFMCYTTISMHVFDFQKRRTVS</sequence>
<evidence type="ECO:0000256" key="5">
    <source>
        <dbReference type="ARBA" id="ARBA00022801"/>
    </source>
</evidence>
<feature type="compositionally biased region" description="Low complexity" evidence="9">
    <location>
        <begin position="190"/>
        <end position="202"/>
    </location>
</feature>
<feature type="compositionally biased region" description="Basic and acidic residues" evidence="9">
    <location>
        <begin position="203"/>
        <end position="212"/>
    </location>
</feature>
<dbReference type="Gene3D" id="3.30.379.10">
    <property type="entry name" value="Chitobiase/beta-hexosaminidase domain 2-like"/>
    <property type="match status" value="1"/>
</dbReference>
<feature type="active site" description="Proton donor" evidence="8">
    <location>
        <position position="709"/>
    </location>
</feature>
<keyword evidence="7" id="KW-0326">Glycosidase</keyword>
<feature type="chain" id="PRO_5044806445" description="beta-N-acetylhexosaminidase" evidence="11">
    <location>
        <begin position="21"/>
        <end position="1048"/>
    </location>
</feature>
<dbReference type="EMBL" id="JACVVK020000331">
    <property type="protein sequence ID" value="KAK7478214.1"/>
    <property type="molecule type" value="Genomic_DNA"/>
</dbReference>
<dbReference type="PANTHER" id="PTHR22600:SF21">
    <property type="entry name" value="BETA-HEXOSAMINIDASE A"/>
    <property type="match status" value="1"/>
</dbReference>
<dbReference type="SUPFAM" id="SSF55545">
    <property type="entry name" value="beta-N-acetylhexosaminidase-like domain"/>
    <property type="match status" value="1"/>
</dbReference>
<dbReference type="GO" id="GO:0004563">
    <property type="term" value="F:beta-N-acetylhexosaminidase activity"/>
    <property type="evidence" value="ECO:0007669"/>
    <property type="project" value="UniProtKB-EC"/>
</dbReference>
<evidence type="ECO:0000256" key="11">
    <source>
        <dbReference type="SAM" id="SignalP"/>
    </source>
</evidence>
<evidence type="ECO:0000256" key="1">
    <source>
        <dbReference type="ARBA" id="ARBA00001231"/>
    </source>
</evidence>
<feature type="compositionally biased region" description="Basic and acidic residues" evidence="9">
    <location>
        <begin position="170"/>
        <end position="189"/>
    </location>
</feature>
<dbReference type="PANTHER" id="PTHR22600">
    <property type="entry name" value="BETA-HEXOSAMINIDASE"/>
    <property type="match status" value="1"/>
</dbReference>
<dbReference type="Pfam" id="PF14845">
    <property type="entry name" value="Glycohydro_20b2"/>
    <property type="match status" value="1"/>
</dbReference>
<feature type="transmembrane region" description="Helical" evidence="10">
    <location>
        <begin position="1016"/>
        <end position="1039"/>
    </location>
</feature>
<dbReference type="Proteomes" id="UP001519460">
    <property type="component" value="Unassembled WGS sequence"/>
</dbReference>
<keyword evidence="10" id="KW-0472">Membrane</keyword>
<feature type="compositionally biased region" description="Low complexity" evidence="9">
    <location>
        <begin position="213"/>
        <end position="255"/>
    </location>
</feature>
<dbReference type="CDD" id="cd06562">
    <property type="entry name" value="GH20_HexA_HexB-like"/>
    <property type="match status" value="1"/>
</dbReference>
<dbReference type="Pfam" id="PF00728">
    <property type="entry name" value="Glyco_hydro_20"/>
    <property type="match status" value="1"/>
</dbReference>
<evidence type="ECO:0000259" key="12">
    <source>
        <dbReference type="Pfam" id="PF00728"/>
    </source>
</evidence>
<dbReference type="EC" id="3.2.1.52" evidence="3"/>
<dbReference type="InterPro" id="IPR017853">
    <property type="entry name" value="GH"/>
</dbReference>
<keyword evidence="15" id="KW-1185">Reference proteome</keyword>
<protein>
    <recommendedName>
        <fullName evidence="3">beta-N-acetylhexosaminidase</fullName>
        <ecNumber evidence="3">3.2.1.52</ecNumber>
    </recommendedName>
</protein>
<dbReference type="InterPro" id="IPR029019">
    <property type="entry name" value="HEX_eukaryotic_N"/>
</dbReference>
<dbReference type="InterPro" id="IPR025705">
    <property type="entry name" value="Beta_hexosaminidase_sua/sub"/>
</dbReference>
<dbReference type="SUPFAM" id="SSF51445">
    <property type="entry name" value="(Trans)glycosidases"/>
    <property type="match status" value="1"/>
</dbReference>
<feature type="region of interest" description="Disordered" evidence="9">
    <location>
        <begin position="332"/>
        <end position="360"/>
    </location>
</feature>
<feature type="compositionally biased region" description="Low complexity" evidence="9">
    <location>
        <begin position="68"/>
        <end position="84"/>
    </location>
</feature>
<evidence type="ECO:0000256" key="7">
    <source>
        <dbReference type="ARBA" id="ARBA00023295"/>
    </source>
</evidence>
<feature type="domain" description="Beta-hexosaminidase eukaryotic type N-terminal" evidence="13">
    <location>
        <begin position="397"/>
        <end position="531"/>
    </location>
</feature>
<keyword evidence="10" id="KW-0812">Transmembrane</keyword>
<reference evidence="14 15" key="1">
    <citation type="journal article" date="2023" name="Sci. Data">
        <title>Genome assembly of the Korean intertidal mud-creeper Batillaria attramentaria.</title>
        <authorList>
            <person name="Patra A.K."/>
            <person name="Ho P.T."/>
            <person name="Jun S."/>
            <person name="Lee S.J."/>
            <person name="Kim Y."/>
            <person name="Won Y.J."/>
        </authorList>
    </citation>
    <scope>NUCLEOTIDE SEQUENCE [LARGE SCALE GENOMIC DNA]</scope>
    <source>
        <strain evidence="14">Wonlab-2016</strain>
    </source>
</reference>
<feature type="compositionally biased region" description="Low complexity" evidence="9">
    <location>
        <begin position="332"/>
        <end position="347"/>
    </location>
</feature>
<evidence type="ECO:0000259" key="13">
    <source>
        <dbReference type="Pfam" id="PF14845"/>
    </source>
</evidence>
<evidence type="ECO:0000313" key="14">
    <source>
        <dbReference type="EMBL" id="KAK7478214.1"/>
    </source>
</evidence>
<feature type="region of interest" description="Disordered" evidence="9">
    <location>
        <begin position="28"/>
        <end position="287"/>
    </location>
</feature>
<gene>
    <name evidence="14" type="ORF">BaRGS_00030575</name>
</gene>
<evidence type="ECO:0000256" key="8">
    <source>
        <dbReference type="PIRSR" id="PIRSR625705-1"/>
    </source>
</evidence>
<dbReference type="PRINTS" id="PR00738">
    <property type="entry name" value="GLHYDRLASE20"/>
</dbReference>
<evidence type="ECO:0000256" key="10">
    <source>
        <dbReference type="SAM" id="Phobius"/>
    </source>
</evidence>
<evidence type="ECO:0000256" key="6">
    <source>
        <dbReference type="ARBA" id="ARBA00023180"/>
    </source>
</evidence>
<dbReference type="InterPro" id="IPR015883">
    <property type="entry name" value="Glyco_hydro_20_cat"/>
</dbReference>
<proteinExistence type="inferred from homology"/>
<keyword evidence="10" id="KW-1133">Transmembrane helix</keyword>
<keyword evidence="4 11" id="KW-0732">Signal</keyword>
<comment type="catalytic activity">
    <reaction evidence="1">
        <text>Hydrolysis of terminal non-reducing N-acetyl-D-hexosamine residues in N-acetyl-beta-D-hexosaminides.</text>
        <dbReference type="EC" id="3.2.1.52"/>
    </reaction>
</comment>
<dbReference type="InterPro" id="IPR029018">
    <property type="entry name" value="Hex-like_dom2"/>
</dbReference>
<accession>A0ABD0JU48</accession>
<dbReference type="AlphaFoldDB" id="A0ABD0JU48"/>
<dbReference type="FunFam" id="3.20.20.80:FF:000063">
    <property type="entry name" value="Beta-hexosaminidase"/>
    <property type="match status" value="1"/>
</dbReference>
<evidence type="ECO:0000256" key="3">
    <source>
        <dbReference type="ARBA" id="ARBA00012663"/>
    </source>
</evidence>
<evidence type="ECO:0000256" key="2">
    <source>
        <dbReference type="ARBA" id="ARBA00006285"/>
    </source>
</evidence>
<comment type="similarity">
    <text evidence="2">Belongs to the glycosyl hydrolase 20 family.</text>
</comment>
<organism evidence="14 15">
    <name type="scientific">Batillaria attramentaria</name>
    <dbReference type="NCBI Taxonomy" id="370345"/>
    <lineage>
        <taxon>Eukaryota</taxon>
        <taxon>Metazoa</taxon>
        <taxon>Spiralia</taxon>
        <taxon>Lophotrochozoa</taxon>
        <taxon>Mollusca</taxon>
        <taxon>Gastropoda</taxon>
        <taxon>Caenogastropoda</taxon>
        <taxon>Sorbeoconcha</taxon>
        <taxon>Cerithioidea</taxon>
        <taxon>Batillariidae</taxon>
        <taxon>Batillaria</taxon>
    </lineage>
</organism>
<keyword evidence="6" id="KW-0325">Glycoprotein</keyword>